<dbReference type="EMBL" id="AAIPPN010000003">
    <property type="protein sequence ID" value="ECG8066110.1"/>
    <property type="molecule type" value="Genomic_DNA"/>
</dbReference>
<dbReference type="AlphaFoldDB" id="A0A5Y2ZVR4"/>
<organism evidence="1">
    <name type="scientific">Salmonella enterica</name>
    <name type="common">Salmonella choleraesuis</name>
    <dbReference type="NCBI Taxonomy" id="28901"/>
    <lineage>
        <taxon>Bacteria</taxon>
        <taxon>Pseudomonadati</taxon>
        <taxon>Pseudomonadota</taxon>
        <taxon>Gammaproteobacteria</taxon>
        <taxon>Enterobacterales</taxon>
        <taxon>Enterobacteriaceae</taxon>
        <taxon>Salmonella</taxon>
    </lineage>
</organism>
<name>A0A5Y2ZVR4_SALER</name>
<gene>
    <name evidence="1" type="ORF">FNG02_11505</name>
</gene>
<evidence type="ECO:0000313" key="1">
    <source>
        <dbReference type="EMBL" id="ECG8066110.1"/>
    </source>
</evidence>
<protein>
    <submittedName>
        <fullName evidence="1">Pili assembly chaperone</fullName>
    </submittedName>
</protein>
<sequence length="154" mass="18005">MVYIWGLVLLSPFSLRAVNLVQRRLINRPCILSHHKHKSRTFVHLHPGQPTVSISSRRVVWFWNGVLDSVAEALRDNENTVVIASHLLTSCRIKRIRRHLRSGCYRSHVIHVPFTPAARAVMQLEILLAQWRWRVPSRTIWPVLVIRKSFNPEK</sequence>
<proteinExistence type="predicted"/>
<reference evidence="1" key="1">
    <citation type="submission" date="2019-07" db="EMBL/GenBank/DDBJ databases">
        <authorList>
            <consortium name="PulseNet: The National Subtyping Network for Foodborne Disease Surveillance"/>
            <person name="Tarr C.L."/>
            <person name="Trees E."/>
            <person name="Katz L.S."/>
            <person name="Carleton-Romer H.A."/>
            <person name="Stroika S."/>
            <person name="Kucerova Z."/>
            <person name="Roache K.F."/>
            <person name="Sabol A.L."/>
            <person name="Besser J."/>
            <person name="Gerner-Smidt P."/>
        </authorList>
    </citation>
    <scope>NUCLEOTIDE SEQUENCE</scope>
    <source>
        <strain evidence="1">PNUSAS081329</strain>
    </source>
</reference>
<accession>A0A5Y2ZVR4</accession>
<comment type="caution">
    <text evidence="1">The sequence shown here is derived from an EMBL/GenBank/DDBJ whole genome shotgun (WGS) entry which is preliminary data.</text>
</comment>